<dbReference type="InterPro" id="IPR000337">
    <property type="entry name" value="GPCR_3"/>
</dbReference>
<dbReference type="Gene3D" id="3.40.50.2300">
    <property type="match status" value="2"/>
</dbReference>
<keyword evidence="4" id="KW-0472">Membrane</keyword>
<evidence type="ECO:0000313" key="8">
    <source>
        <dbReference type="EMBL" id="CAI9266354.1"/>
    </source>
</evidence>
<gene>
    <name evidence="8" type="ORF">LSALG_LOCUS6919</name>
</gene>
<keyword evidence="3" id="KW-1133">Transmembrane helix</keyword>
<dbReference type="Pfam" id="PF01094">
    <property type="entry name" value="ANF_receptor"/>
    <property type="match status" value="1"/>
</dbReference>
<dbReference type="InterPro" id="IPR015683">
    <property type="entry name" value="Ionotropic_Glu_rcpt"/>
</dbReference>
<name>A0AA35Y404_LACSI</name>
<dbReference type="AlphaFoldDB" id="A0AA35Y404"/>
<comment type="subcellular location">
    <subcellularLocation>
        <location evidence="1">Membrane</location>
        <topology evidence="1">Multi-pass membrane protein</topology>
    </subcellularLocation>
</comment>
<dbReference type="InterPro" id="IPR028082">
    <property type="entry name" value="Peripla_BP_I"/>
</dbReference>
<proteinExistence type="predicted"/>
<evidence type="ECO:0000256" key="2">
    <source>
        <dbReference type="ARBA" id="ARBA00022692"/>
    </source>
</evidence>
<evidence type="ECO:0000313" key="9">
    <source>
        <dbReference type="Proteomes" id="UP001177003"/>
    </source>
</evidence>
<dbReference type="PANTHER" id="PTHR34836:SF7">
    <property type="entry name" value="RECEPTOR LIGAND BINDING REGION DOMAIN-CONTAINING PROTEIN"/>
    <property type="match status" value="1"/>
</dbReference>
<dbReference type="Proteomes" id="UP001177003">
    <property type="component" value="Chromosome 0"/>
</dbReference>
<sequence>MEKDVVAAIGPQSSTIGDVISHVVNELQVPLISFGAIDPTLAALQYPYFLRMTQSDYYQMFVIADLVEYFEYKEVITIFVDDDYGRKGISLLGDSLSKNLAKISYKAEFTPGASETDISELLT</sequence>
<keyword evidence="5" id="KW-0675">Receptor</keyword>
<evidence type="ECO:0000259" key="7">
    <source>
        <dbReference type="Pfam" id="PF01094"/>
    </source>
</evidence>
<dbReference type="EMBL" id="OX465086">
    <property type="protein sequence ID" value="CAI9266354.1"/>
    <property type="molecule type" value="Genomic_DNA"/>
</dbReference>
<organism evidence="8 9">
    <name type="scientific">Lactuca saligna</name>
    <name type="common">Willowleaf lettuce</name>
    <dbReference type="NCBI Taxonomy" id="75948"/>
    <lineage>
        <taxon>Eukaryota</taxon>
        <taxon>Viridiplantae</taxon>
        <taxon>Streptophyta</taxon>
        <taxon>Embryophyta</taxon>
        <taxon>Tracheophyta</taxon>
        <taxon>Spermatophyta</taxon>
        <taxon>Magnoliopsida</taxon>
        <taxon>eudicotyledons</taxon>
        <taxon>Gunneridae</taxon>
        <taxon>Pentapetalae</taxon>
        <taxon>asterids</taxon>
        <taxon>campanulids</taxon>
        <taxon>Asterales</taxon>
        <taxon>Asteraceae</taxon>
        <taxon>Cichorioideae</taxon>
        <taxon>Cichorieae</taxon>
        <taxon>Lactucinae</taxon>
        <taxon>Lactuca</taxon>
    </lineage>
</organism>
<evidence type="ECO:0000256" key="6">
    <source>
        <dbReference type="ARBA" id="ARBA00023180"/>
    </source>
</evidence>
<evidence type="ECO:0000256" key="5">
    <source>
        <dbReference type="ARBA" id="ARBA00023170"/>
    </source>
</evidence>
<dbReference type="GO" id="GO:0016020">
    <property type="term" value="C:membrane"/>
    <property type="evidence" value="ECO:0007669"/>
    <property type="project" value="UniProtKB-SubCell"/>
</dbReference>
<dbReference type="InterPro" id="IPR001828">
    <property type="entry name" value="ANF_lig-bd_rcpt"/>
</dbReference>
<evidence type="ECO:0000256" key="3">
    <source>
        <dbReference type="ARBA" id="ARBA00022989"/>
    </source>
</evidence>
<reference evidence="8" key="1">
    <citation type="submission" date="2023-04" db="EMBL/GenBank/DDBJ databases">
        <authorList>
            <person name="Vijverberg K."/>
            <person name="Xiong W."/>
            <person name="Schranz E."/>
        </authorList>
    </citation>
    <scope>NUCLEOTIDE SEQUENCE</scope>
</reference>
<dbReference type="SUPFAM" id="SSF53822">
    <property type="entry name" value="Periplasmic binding protein-like I"/>
    <property type="match status" value="1"/>
</dbReference>
<evidence type="ECO:0000256" key="1">
    <source>
        <dbReference type="ARBA" id="ARBA00004141"/>
    </source>
</evidence>
<accession>A0AA35Y404</accession>
<dbReference type="PRINTS" id="PR00248">
    <property type="entry name" value="GPCRMGR"/>
</dbReference>
<feature type="domain" description="Receptor ligand binding region" evidence="7">
    <location>
        <begin position="2"/>
        <end position="120"/>
    </location>
</feature>
<evidence type="ECO:0000256" key="4">
    <source>
        <dbReference type="ARBA" id="ARBA00023136"/>
    </source>
</evidence>
<protein>
    <recommendedName>
        <fullName evidence="7">Receptor ligand binding region domain-containing protein</fullName>
    </recommendedName>
</protein>
<dbReference type="PANTHER" id="PTHR34836">
    <property type="entry name" value="OS06G0188250 PROTEIN"/>
    <property type="match status" value="1"/>
</dbReference>
<keyword evidence="9" id="KW-1185">Reference proteome</keyword>
<keyword evidence="6" id="KW-0325">Glycoprotein</keyword>
<dbReference type="GO" id="GO:0004930">
    <property type="term" value="F:G protein-coupled receptor activity"/>
    <property type="evidence" value="ECO:0007669"/>
    <property type="project" value="InterPro"/>
</dbReference>
<keyword evidence="2" id="KW-0812">Transmembrane</keyword>